<dbReference type="STRING" id="127582.A0A2Y9REW6"/>
<feature type="transmembrane region" description="Helical" evidence="4">
    <location>
        <begin position="342"/>
        <end position="361"/>
    </location>
</feature>
<reference evidence="7" key="1">
    <citation type="submission" date="2025-08" db="UniProtKB">
        <authorList>
            <consortium name="RefSeq"/>
        </authorList>
    </citation>
    <scope>IDENTIFICATION</scope>
</reference>
<dbReference type="PANTHER" id="PTHR11738">
    <property type="entry name" value="MHC CLASS I NK CELL RECEPTOR"/>
    <property type="match status" value="1"/>
</dbReference>
<dbReference type="FunFam" id="2.60.40.10:FF:000049">
    <property type="entry name" value="Leukocyte immunoglobulin-like receptor subfamily B member 1"/>
    <property type="match status" value="3"/>
</dbReference>
<dbReference type="PANTHER" id="PTHR11738:SF113">
    <property type="entry name" value="KILLER CELL IMMUNOGLOBULIN-LIKE RECEPTOR 2DL4"/>
    <property type="match status" value="1"/>
</dbReference>
<gene>
    <name evidence="7" type="primary">LOC101359741</name>
</gene>
<evidence type="ECO:0000313" key="7">
    <source>
        <dbReference type="RefSeq" id="XP_023592001.1"/>
    </source>
</evidence>
<dbReference type="GO" id="GO:0005886">
    <property type="term" value="C:plasma membrane"/>
    <property type="evidence" value="ECO:0007669"/>
    <property type="project" value="TreeGrafter"/>
</dbReference>
<dbReference type="Pfam" id="PF00047">
    <property type="entry name" value="ig"/>
    <property type="match status" value="2"/>
</dbReference>
<keyword evidence="2" id="KW-1015">Disulfide bond</keyword>
<dbReference type="Proteomes" id="UP000248480">
    <property type="component" value="Unplaced"/>
</dbReference>
<keyword evidence="1" id="KW-0732">Signal</keyword>
<dbReference type="AlphaFoldDB" id="A0A2Y9REW6"/>
<keyword evidence="6" id="KW-1185">Reference proteome</keyword>
<dbReference type="RefSeq" id="XP_023592001.1">
    <property type="nucleotide sequence ID" value="XM_023736233.1"/>
</dbReference>
<dbReference type="PROSITE" id="PS50835">
    <property type="entry name" value="IG_LIKE"/>
    <property type="match status" value="1"/>
</dbReference>
<evidence type="ECO:0000256" key="4">
    <source>
        <dbReference type="SAM" id="Phobius"/>
    </source>
</evidence>
<evidence type="ECO:0000256" key="1">
    <source>
        <dbReference type="ARBA" id="ARBA00022729"/>
    </source>
</evidence>
<keyword evidence="4" id="KW-0472">Membrane</keyword>
<dbReference type="InParanoid" id="A0A2Y9REW6"/>
<dbReference type="InterPro" id="IPR050412">
    <property type="entry name" value="Ig-like_Receptors_ImmuneReg"/>
</dbReference>
<dbReference type="GO" id="GO:0002764">
    <property type="term" value="P:immune response-regulating signaling pathway"/>
    <property type="evidence" value="ECO:0007669"/>
    <property type="project" value="TreeGrafter"/>
</dbReference>
<organism evidence="6 7">
    <name type="scientific">Trichechus manatus latirostris</name>
    <name type="common">Florida manatee</name>
    <dbReference type="NCBI Taxonomy" id="127582"/>
    <lineage>
        <taxon>Eukaryota</taxon>
        <taxon>Metazoa</taxon>
        <taxon>Chordata</taxon>
        <taxon>Craniata</taxon>
        <taxon>Vertebrata</taxon>
        <taxon>Euteleostomi</taxon>
        <taxon>Mammalia</taxon>
        <taxon>Eutheria</taxon>
        <taxon>Afrotheria</taxon>
        <taxon>Sirenia</taxon>
        <taxon>Trichechidae</taxon>
        <taxon>Trichechus</taxon>
    </lineage>
</organism>
<dbReference type="SMART" id="SM00409">
    <property type="entry name" value="IG"/>
    <property type="match status" value="3"/>
</dbReference>
<dbReference type="FunCoup" id="A0A2Y9REW6">
    <property type="interactions" value="772"/>
</dbReference>
<protein>
    <submittedName>
        <fullName evidence="7">Killer cell immunoglobulin-like receptor 3DL3</fullName>
    </submittedName>
</protein>
<dbReference type="SUPFAM" id="SSF48726">
    <property type="entry name" value="Immunoglobulin"/>
    <property type="match status" value="3"/>
</dbReference>
<dbReference type="Gene3D" id="2.60.40.10">
    <property type="entry name" value="Immunoglobulins"/>
    <property type="match status" value="3"/>
</dbReference>
<keyword evidence="3" id="KW-0393">Immunoglobulin domain</keyword>
<dbReference type="InterPro" id="IPR003599">
    <property type="entry name" value="Ig_sub"/>
</dbReference>
<dbReference type="Pfam" id="PF13895">
    <property type="entry name" value="Ig_2"/>
    <property type="match status" value="1"/>
</dbReference>
<proteinExistence type="predicted"/>
<evidence type="ECO:0000256" key="3">
    <source>
        <dbReference type="ARBA" id="ARBA00023319"/>
    </source>
</evidence>
<dbReference type="InterPro" id="IPR007110">
    <property type="entry name" value="Ig-like_dom"/>
</dbReference>
<dbReference type="KEGG" id="tmu:101359741"/>
<keyword evidence="4" id="KW-0812">Transmembrane</keyword>
<accession>A0A2Y9REW6</accession>
<dbReference type="InterPro" id="IPR013783">
    <property type="entry name" value="Ig-like_fold"/>
</dbReference>
<dbReference type="InterPro" id="IPR013151">
    <property type="entry name" value="Immunoglobulin_dom"/>
</dbReference>
<evidence type="ECO:0000259" key="5">
    <source>
        <dbReference type="PROSITE" id="PS50835"/>
    </source>
</evidence>
<keyword evidence="4" id="KW-1133">Transmembrane helix</keyword>
<dbReference type="InterPro" id="IPR036179">
    <property type="entry name" value="Ig-like_dom_sf"/>
</dbReference>
<evidence type="ECO:0000256" key="2">
    <source>
        <dbReference type="ARBA" id="ARBA00023157"/>
    </source>
</evidence>
<name>A0A2Y9REW6_TRIMA</name>
<evidence type="ECO:0000313" key="6">
    <source>
        <dbReference type="Proteomes" id="UP000248480"/>
    </source>
</evidence>
<feature type="domain" description="Ig-like" evidence="5">
    <location>
        <begin position="223"/>
        <end position="294"/>
    </location>
</feature>
<dbReference type="GeneID" id="101359741"/>
<dbReference type="GO" id="GO:0007166">
    <property type="term" value="P:cell surface receptor signaling pathway"/>
    <property type="evidence" value="ECO:0007669"/>
    <property type="project" value="UniProtKB-ARBA"/>
</dbReference>
<sequence length="435" mass="48584">MSPTFIGLVCLGFFMDKRIWAEVGDHKKPTLTASPSHVVPQGQHVKLRCQSHFRFTLLRVYKEHGPLVSKFQNTRSGKNFIIGPVTPAHAGIYRCHDFYHNFSTRSAPSDPLEIVVTGVYRKPSLLAQPDPLVKLGENATLQCCSKIMFDTYILYKGEETKDPLRLTGRLHGGGSQADFSLGSMTLAHVGTYRCYGSLSHSPYEWSVPSDPLKLVITGLHKKPSLFAQLGSLVKSGENVTLRCHSESSFDTYHLSRKEDTHEYWLHGVQSHNGAFQADFLLGPVTPAHGGIYRCYGSFNRSPYAWSDPSDPLHLLVTENSTSSSPTPTKPSNQAGNLRHLDILIGLSVVFLLPAIFIFFLIHCWSPAKKIATILNREPEVDRVVNTEDHEAEDPQEVTYSELSHWIPQQKIITPTSEDSEDPSTDSIVYVELSLR</sequence>